<evidence type="ECO:0000256" key="6">
    <source>
        <dbReference type="SAM" id="Phobius"/>
    </source>
</evidence>
<dbReference type="GO" id="GO:0005802">
    <property type="term" value="C:trans-Golgi network"/>
    <property type="evidence" value="ECO:0007669"/>
    <property type="project" value="TreeGrafter"/>
</dbReference>
<dbReference type="RefSeq" id="XP_013172925.1">
    <property type="nucleotide sequence ID" value="XM_013317471.1"/>
</dbReference>
<keyword evidence="3" id="KW-0732">Signal</keyword>
<comment type="subcellular location">
    <subcellularLocation>
        <location evidence="1">Membrane</location>
        <topology evidence="1">Single-pass membrane protein</topology>
    </subcellularLocation>
</comment>
<evidence type="ECO:0000256" key="1">
    <source>
        <dbReference type="ARBA" id="ARBA00004167"/>
    </source>
</evidence>
<protein>
    <submittedName>
        <fullName evidence="7">Uncharacterized protein LOC106121703</fullName>
    </submittedName>
</protein>
<dbReference type="Proteomes" id="UP000694872">
    <property type="component" value="Unplaced"/>
</dbReference>
<reference evidence="7" key="1">
    <citation type="submission" date="2025-08" db="UniProtKB">
        <authorList>
            <consortium name="RefSeq"/>
        </authorList>
    </citation>
    <scope>IDENTIFICATION</scope>
</reference>
<keyword evidence="4 6" id="KW-1133">Transmembrane helix</keyword>
<evidence type="ECO:0000313" key="7">
    <source>
        <dbReference type="RefSeq" id="XP_013172925.1"/>
    </source>
</evidence>
<dbReference type="InterPro" id="IPR018939">
    <property type="entry name" value="Autophagy-rel_prot_27"/>
</dbReference>
<dbReference type="KEGG" id="pxu:106121703"/>
<feature type="transmembrane region" description="Helical" evidence="6">
    <location>
        <begin position="217"/>
        <end position="236"/>
    </location>
</feature>
<gene>
    <name evidence="7" type="primary">LOC106121703</name>
</gene>
<dbReference type="Pfam" id="PF09451">
    <property type="entry name" value="ATG27"/>
    <property type="match status" value="1"/>
</dbReference>
<keyword evidence="2 6" id="KW-0812">Transmembrane</keyword>
<accession>A0AAJ6ZI82</accession>
<dbReference type="PANTHER" id="PTHR15071:SF0">
    <property type="entry name" value="MANNOSE 6-PHOSPHATE RECEPTOR-LIKE PROTEIN 1"/>
    <property type="match status" value="1"/>
</dbReference>
<keyword evidence="5 6" id="KW-0472">Membrane</keyword>
<evidence type="ECO:0000256" key="2">
    <source>
        <dbReference type="ARBA" id="ARBA00022692"/>
    </source>
</evidence>
<evidence type="ECO:0000256" key="4">
    <source>
        <dbReference type="ARBA" id="ARBA00022989"/>
    </source>
</evidence>
<organism evidence="7">
    <name type="scientific">Papilio xuthus</name>
    <name type="common">Asian swallowtail butterfly</name>
    <dbReference type="NCBI Taxonomy" id="66420"/>
    <lineage>
        <taxon>Eukaryota</taxon>
        <taxon>Metazoa</taxon>
        <taxon>Ecdysozoa</taxon>
        <taxon>Arthropoda</taxon>
        <taxon>Hexapoda</taxon>
        <taxon>Insecta</taxon>
        <taxon>Pterygota</taxon>
        <taxon>Neoptera</taxon>
        <taxon>Endopterygota</taxon>
        <taxon>Lepidoptera</taxon>
        <taxon>Glossata</taxon>
        <taxon>Ditrysia</taxon>
        <taxon>Papilionoidea</taxon>
        <taxon>Papilionidae</taxon>
        <taxon>Papilioninae</taxon>
        <taxon>Papilio</taxon>
    </lineage>
</organism>
<proteinExistence type="predicted"/>
<evidence type="ECO:0000256" key="3">
    <source>
        <dbReference type="ARBA" id="ARBA00022729"/>
    </source>
</evidence>
<name>A0AAJ6ZI82_PAPXU</name>
<sequence length="298" mass="32894">MSCCFVCPSPSSRKAYMISSFAKMYKRSNIITCTLIYFSLLYPLTHADVCVKKSSCVCEFSNGTGIDLSLAVKSTFYSVDTFKSNADESQYTFSTYLYHPCFDALPIINKSVANNTCTTSLSLCRYKKNLTLNNTKGTFVFDEGLYEYMGTSNNTEFSADGSSIIYHNGPSSTIVQLVCAEGENKLIVDSLGDPKNIVLRFYSRNACLAKIDEPGRSFGSTLLIIFFSFVVFYLVLGICTKKFLMGATGIEVIPNLGFWTDLPNLVKDGWAFMINGFKLPTRGAGPVTSPDPNSYDSI</sequence>
<evidence type="ECO:0000256" key="5">
    <source>
        <dbReference type="ARBA" id="ARBA00023136"/>
    </source>
</evidence>
<dbReference type="GeneID" id="106121703"/>
<dbReference type="GO" id="GO:0000139">
    <property type="term" value="C:Golgi membrane"/>
    <property type="evidence" value="ECO:0007669"/>
    <property type="project" value="UniProtKB-SubCell"/>
</dbReference>
<dbReference type="PANTHER" id="PTHR15071">
    <property type="entry name" value="MANNOSE-6-PHOSPHATE RECEPTOR FAMILY MEMBER"/>
    <property type="match status" value="1"/>
</dbReference>
<dbReference type="AlphaFoldDB" id="A0AAJ6ZI82"/>